<keyword evidence="3" id="KW-1185">Reference proteome</keyword>
<evidence type="ECO:0000259" key="1">
    <source>
        <dbReference type="Pfam" id="PF07878"/>
    </source>
</evidence>
<dbReference type="InterPro" id="IPR012869">
    <property type="entry name" value="RHH_5"/>
</dbReference>
<reference evidence="2 3" key="1">
    <citation type="submission" date="2019-08" db="EMBL/GenBank/DDBJ databases">
        <authorList>
            <person name="Shi S."/>
        </authorList>
    </citation>
    <scope>NUCLEOTIDE SEQUENCE [LARGE SCALE GENOMIC DNA]</scope>
    <source>
        <strain evidence="2 3">GY10130</strain>
    </source>
</reference>
<protein>
    <recommendedName>
        <fullName evidence="1">CopG-like ribbon-helix-helix domain-containing protein</fullName>
    </recommendedName>
</protein>
<organism evidence="2 3">
    <name type="scientific">Pontibacter qinzhouensis</name>
    <dbReference type="NCBI Taxonomy" id="2603253"/>
    <lineage>
        <taxon>Bacteria</taxon>
        <taxon>Pseudomonadati</taxon>
        <taxon>Bacteroidota</taxon>
        <taxon>Cytophagia</taxon>
        <taxon>Cytophagales</taxon>
        <taxon>Hymenobacteraceae</taxon>
        <taxon>Pontibacter</taxon>
    </lineage>
</organism>
<dbReference type="AlphaFoldDB" id="A0A5C8KE58"/>
<evidence type="ECO:0000313" key="3">
    <source>
        <dbReference type="Proteomes" id="UP000321926"/>
    </source>
</evidence>
<proteinExistence type="predicted"/>
<dbReference type="RefSeq" id="WP_147919928.1">
    <property type="nucleotide sequence ID" value="NZ_VRTY01000003.1"/>
</dbReference>
<feature type="domain" description="CopG-like ribbon-helix-helix" evidence="1">
    <location>
        <begin position="10"/>
        <end position="44"/>
    </location>
</feature>
<sequence length="53" mass="6026">MAKSITYPVRFPSDIYDSLMSDCKAEKRSLSALMNKLAEEYLKSIGKFPPPKE</sequence>
<gene>
    <name evidence="2" type="ORF">FVR03_01180</name>
</gene>
<comment type="caution">
    <text evidence="2">The sequence shown here is derived from an EMBL/GenBank/DDBJ whole genome shotgun (WGS) entry which is preliminary data.</text>
</comment>
<evidence type="ECO:0000313" key="2">
    <source>
        <dbReference type="EMBL" id="TXK52356.1"/>
    </source>
</evidence>
<dbReference type="Proteomes" id="UP000321926">
    <property type="component" value="Unassembled WGS sequence"/>
</dbReference>
<dbReference type="EMBL" id="VRTY01000003">
    <property type="protein sequence ID" value="TXK52356.1"/>
    <property type="molecule type" value="Genomic_DNA"/>
</dbReference>
<accession>A0A5C8KE58</accession>
<dbReference type="Pfam" id="PF07878">
    <property type="entry name" value="RHH_5"/>
    <property type="match status" value="1"/>
</dbReference>
<name>A0A5C8KE58_9BACT</name>